<feature type="domain" description="NADH:quinone oxidoreductase/Mrp antiporter transmembrane" evidence="9">
    <location>
        <begin position="111"/>
        <end position="381"/>
    </location>
</feature>
<evidence type="ECO:0000256" key="6">
    <source>
        <dbReference type="ARBA" id="ARBA00023136"/>
    </source>
</evidence>
<sequence length="571" mass="61965">MIEGLNPGFILIFGALLVPLTSGIVRSILLLTLPVLALVQIYTLGLGTWGHYDFLGLSIELTRIDPLARIFGTVFCLAAFMGMIYALHVKDTVQHFVALIYIGSAIGAVFAGDMITLFVFWELTAISSVFLIWASRTERAYKAGMRYLIIQVSSGVILLGGIILYYQETGSIAFNYIGLTGLASGLILVAFGIKSAFPFLHNWMQDAYPEATVTGTVILSAFTTKLAIYTLARAFPGTDILIPIGGAMTVFPIFYAVLENDLRRVLAYSLNNQLGYMVIGVGIGTELSINGTAAHAFAHIMYKSLLFMSMGAVLFRTGTIKASELGGLYKSMPVTMVFCIIGAVSIAGFPLTGGFVSKAMIQSAAADGGMIAIWLVMLFASAGVMDHSGIKVPFFTFFAHDSGIRVKEAPVNMLVAMGFAAFFCIGIGVFPDLLYQLLPYEPTYHPYTAGHVITSLQLLLFAVLAFALLMRYKVYPPELRSTNLDFDWFYRVPLKRLALAAGRLIATVWAWLLGIGRGIVAGIIEKTVNTHGDGKVMARTTASSTAVMIIVAALGFVVVFFYRFLQQPVPM</sequence>
<feature type="transmembrane region" description="Helical" evidence="8">
    <location>
        <begin position="6"/>
        <end position="25"/>
    </location>
</feature>
<keyword evidence="6 8" id="KW-0472">Membrane</keyword>
<keyword evidence="11" id="KW-1185">Reference proteome</keyword>
<dbReference type="GO" id="GO:0042773">
    <property type="term" value="P:ATP synthesis coupled electron transport"/>
    <property type="evidence" value="ECO:0007669"/>
    <property type="project" value="InterPro"/>
</dbReference>
<feature type="transmembrane region" description="Helical" evidence="8">
    <location>
        <begin position="213"/>
        <end position="234"/>
    </location>
</feature>
<feature type="transmembrane region" description="Helical" evidence="8">
    <location>
        <begin position="327"/>
        <end position="351"/>
    </location>
</feature>
<name>A0A845MCK4_9PROT</name>
<feature type="transmembrane region" description="Helical" evidence="8">
    <location>
        <begin position="172"/>
        <end position="193"/>
    </location>
</feature>
<evidence type="ECO:0000259" key="9">
    <source>
        <dbReference type="Pfam" id="PF00361"/>
    </source>
</evidence>
<protein>
    <submittedName>
        <fullName evidence="10">Na(+)/H(+) antiporter subunit D</fullName>
    </submittedName>
</protein>
<feature type="transmembrane region" description="Helical" evidence="8">
    <location>
        <begin position="411"/>
        <end position="430"/>
    </location>
</feature>
<comment type="subcellular location">
    <subcellularLocation>
        <location evidence="1">Cell membrane</location>
        <topology evidence="1">Multi-pass membrane protein</topology>
    </subcellularLocation>
    <subcellularLocation>
        <location evidence="7">Membrane</location>
        <topology evidence="7">Multi-pass membrane protein</topology>
    </subcellularLocation>
</comment>
<feature type="transmembrane region" description="Helical" evidence="8">
    <location>
        <begin position="96"/>
        <end position="112"/>
    </location>
</feature>
<proteinExistence type="predicted"/>
<dbReference type="NCBIfam" id="NF009310">
    <property type="entry name" value="PRK12668.1"/>
    <property type="match status" value="1"/>
</dbReference>
<evidence type="ECO:0000313" key="10">
    <source>
        <dbReference type="EMBL" id="MZR21080.1"/>
    </source>
</evidence>
<evidence type="ECO:0000256" key="4">
    <source>
        <dbReference type="ARBA" id="ARBA00022989"/>
    </source>
</evidence>
<dbReference type="EMBL" id="WTVA01000001">
    <property type="protein sequence ID" value="MZR21080.1"/>
    <property type="molecule type" value="Genomic_DNA"/>
</dbReference>
<feature type="transmembrane region" description="Helical" evidence="8">
    <location>
        <begin position="371"/>
        <end position="390"/>
    </location>
</feature>
<keyword evidence="4 8" id="KW-1133">Transmembrane helix</keyword>
<feature type="transmembrane region" description="Helical" evidence="8">
    <location>
        <begin position="450"/>
        <end position="470"/>
    </location>
</feature>
<evidence type="ECO:0000256" key="8">
    <source>
        <dbReference type="SAM" id="Phobius"/>
    </source>
</evidence>
<reference evidence="10 11" key="1">
    <citation type="journal article" date="2014" name="Int. J. Syst. Evol. Microbiol.">
        <title>Sneathiella chungangensis sp. nov., isolated from a marine sand, and emended description of the genus Sneathiella.</title>
        <authorList>
            <person name="Siamphan C."/>
            <person name="Kim H."/>
            <person name="Lee J.S."/>
            <person name="Kim W."/>
        </authorList>
    </citation>
    <scope>NUCLEOTIDE SEQUENCE [LARGE SCALE GENOMIC DNA]</scope>
    <source>
        <strain evidence="10 11">KCTC 32476</strain>
    </source>
</reference>
<feature type="transmembrane region" description="Helical" evidence="8">
    <location>
        <begin position="70"/>
        <end position="89"/>
    </location>
</feature>
<dbReference type="GO" id="GO:0005886">
    <property type="term" value="C:plasma membrane"/>
    <property type="evidence" value="ECO:0007669"/>
    <property type="project" value="UniProtKB-SubCell"/>
</dbReference>
<evidence type="ECO:0000256" key="3">
    <source>
        <dbReference type="ARBA" id="ARBA00022692"/>
    </source>
</evidence>
<evidence type="ECO:0000313" key="11">
    <source>
        <dbReference type="Proteomes" id="UP000445696"/>
    </source>
</evidence>
<comment type="caution">
    <text evidence="10">The sequence shown here is derived from an EMBL/GenBank/DDBJ whole genome shotgun (WGS) entry which is preliminary data.</text>
</comment>
<gene>
    <name evidence="10" type="ORF">GQF03_01920</name>
</gene>
<feature type="transmembrane region" description="Helical" evidence="8">
    <location>
        <begin position="544"/>
        <end position="565"/>
    </location>
</feature>
<dbReference type="Proteomes" id="UP000445696">
    <property type="component" value="Unassembled WGS sequence"/>
</dbReference>
<dbReference type="Pfam" id="PF00361">
    <property type="entry name" value="Proton_antipo_M"/>
    <property type="match status" value="1"/>
</dbReference>
<evidence type="ECO:0000256" key="7">
    <source>
        <dbReference type="RuleBase" id="RU000320"/>
    </source>
</evidence>
<dbReference type="AlphaFoldDB" id="A0A845MCK4"/>
<dbReference type="PANTHER" id="PTHR42682">
    <property type="entry name" value="HYDROGENASE-4 COMPONENT F"/>
    <property type="match status" value="1"/>
</dbReference>
<dbReference type="InterPro" id="IPR052175">
    <property type="entry name" value="ComplexI-like_HydComp"/>
</dbReference>
<keyword evidence="5" id="KW-0560">Oxidoreductase</keyword>
<dbReference type="PRINTS" id="PR01437">
    <property type="entry name" value="NUOXDRDTASE4"/>
</dbReference>
<dbReference type="OrthoDB" id="9768329at2"/>
<evidence type="ECO:0000256" key="1">
    <source>
        <dbReference type="ARBA" id="ARBA00004651"/>
    </source>
</evidence>
<feature type="transmembrane region" description="Helical" evidence="8">
    <location>
        <begin position="504"/>
        <end position="524"/>
    </location>
</feature>
<evidence type="ECO:0000256" key="2">
    <source>
        <dbReference type="ARBA" id="ARBA00022475"/>
    </source>
</evidence>
<feature type="transmembrane region" description="Helical" evidence="8">
    <location>
        <begin position="30"/>
        <end position="50"/>
    </location>
</feature>
<dbReference type="PANTHER" id="PTHR42682:SF4">
    <property type="entry name" value="NADH-UBIQUINONE_PLASTOQUINONE"/>
    <property type="match status" value="1"/>
</dbReference>
<dbReference type="GO" id="GO:0008137">
    <property type="term" value="F:NADH dehydrogenase (ubiquinone) activity"/>
    <property type="evidence" value="ECO:0007669"/>
    <property type="project" value="InterPro"/>
</dbReference>
<feature type="transmembrane region" description="Helical" evidence="8">
    <location>
        <begin position="118"/>
        <end position="135"/>
    </location>
</feature>
<keyword evidence="2" id="KW-1003">Cell membrane</keyword>
<keyword evidence="3 7" id="KW-0812">Transmembrane</keyword>
<evidence type="ECO:0000256" key="5">
    <source>
        <dbReference type="ARBA" id="ARBA00023002"/>
    </source>
</evidence>
<feature type="transmembrane region" description="Helical" evidence="8">
    <location>
        <begin position="240"/>
        <end position="258"/>
    </location>
</feature>
<feature type="transmembrane region" description="Helical" evidence="8">
    <location>
        <begin position="147"/>
        <end position="166"/>
    </location>
</feature>
<organism evidence="10 11">
    <name type="scientific">Sneathiella chungangensis</name>
    <dbReference type="NCBI Taxonomy" id="1418234"/>
    <lineage>
        <taxon>Bacteria</taxon>
        <taxon>Pseudomonadati</taxon>
        <taxon>Pseudomonadota</taxon>
        <taxon>Alphaproteobacteria</taxon>
        <taxon>Sneathiellales</taxon>
        <taxon>Sneathiellaceae</taxon>
        <taxon>Sneathiella</taxon>
    </lineage>
</organism>
<dbReference type="InterPro" id="IPR001750">
    <property type="entry name" value="ND/Mrp_TM"/>
</dbReference>
<dbReference type="RefSeq" id="WP_161337498.1">
    <property type="nucleotide sequence ID" value="NZ_JBHSDG010000002.1"/>
</dbReference>
<accession>A0A845MCK4</accession>
<dbReference type="GO" id="GO:0016491">
    <property type="term" value="F:oxidoreductase activity"/>
    <property type="evidence" value="ECO:0007669"/>
    <property type="project" value="UniProtKB-KW"/>
</dbReference>
<dbReference type="InterPro" id="IPR003918">
    <property type="entry name" value="NADH_UbQ_OxRdtase"/>
</dbReference>